<keyword evidence="8 11" id="KW-0238">DNA-binding</keyword>
<dbReference type="InterPro" id="IPR013762">
    <property type="entry name" value="Integrase-like_cat_sf"/>
</dbReference>
<comment type="caution">
    <text evidence="14">The sequence shown here is derived from an EMBL/GenBank/DDBJ whole genome shotgun (WGS) entry which is preliminary data.</text>
</comment>
<dbReference type="Gene3D" id="1.10.443.10">
    <property type="entry name" value="Intergrase catalytic core"/>
    <property type="match status" value="1"/>
</dbReference>
<dbReference type="PANTHER" id="PTHR30349:SF77">
    <property type="entry name" value="TYROSINE RECOMBINASE XERC"/>
    <property type="match status" value="1"/>
</dbReference>
<evidence type="ECO:0000256" key="5">
    <source>
        <dbReference type="ARBA" id="ARBA00022618"/>
    </source>
</evidence>
<comment type="function">
    <text evidence="1">Site-specific tyrosine recombinase, which acts by catalyzing the cutting and rejoining of the recombining DNA molecules.</text>
</comment>
<dbReference type="EMBL" id="AGYR01000039">
    <property type="protein sequence ID" value="ENZ12440.1"/>
    <property type="molecule type" value="Genomic_DNA"/>
</dbReference>
<feature type="domain" description="Tyr recombinase" evidence="12">
    <location>
        <begin position="159"/>
        <end position="336"/>
    </location>
</feature>
<protein>
    <recommendedName>
        <fullName evidence="16">Phage integrase</fullName>
    </recommendedName>
</protein>
<keyword evidence="7" id="KW-0229">DNA integration</keyword>
<evidence type="ECO:0000256" key="6">
    <source>
        <dbReference type="ARBA" id="ARBA00022829"/>
    </source>
</evidence>
<accession>A0A0E2HLC6</accession>
<dbReference type="Pfam" id="PF13495">
    <property type="entry name" value="Phage_int_SAM_4"/>
    <property type="match status" value="1"/>
</dbReference>
<evidence type="ECO:0000256" key="1">
    <source>
        <dbReference type="ARBA" id="ARBA00003283"/>
    </source>
</evidence>
<evidence type="ECO:0000256" key="8">
    <source>
        <dbReference type="ARBA" id="ARBA00023125"/>
    </source>
</evidence>
<dbReference type="InterPro" id="IPR050090">
    <property type="entry name" value="Tyrosine_recombinase_XerCD"/>
</dbReference>
<dbReference type="PATRIC" id="fig|999408.3.peg.3835"/>
<dbReference type="InterPro" id="IPR002104">
    <property type="entry name" value="Integrase_catalytic"/>
</dbReference>
<dbReference type="AlphaFoldDB" id="A0A0E2HLC6"/>
<dbReference type="GO" id="GO:0015074">
    <property type="term" value="P:DNA integration"/>
    <property type="evidence" value="ECO:0007669"/>
    <property type="project" value="UniProtKB-KW"/>
</dbReference>
<keyword evidence="5" id="KW-0132">Cell division</keyword>
<dbReference type="InterPro" id="IPR011010">
    <property type="entry name" value="DNA_brk_join_enz"/>
</dbReference>
<dbReference type="GO" id="GO:0051301">
    <property type="term" value="P:cell division"/>
    <property type="evidence" value="ECO:0007669"/>
    <property type="project" value="UniProtKB-KW"/>
</dbReference>
<dbReference type="SUPFAM" id="SSF56349">
    <property type="entry name" value="DNA breaking-rejoining enzymes"/>
    <property type="match status" value="1"/>
</dbReference>
<evidence type="ECO:0000256" key="9">
    <source>
        <dbReference type="ARBA" id="ARBA00023172"/>
    </source>
</evidence>
<feature type="domain" description="Core-binding (CB)" evidence="13">
    <location>
        <begin position="56"/>
        <end position="138"/>
    </location>
</feature>
<evidence type="ECO:0000256" key="2">
    <source>
        <dbReference type="ARBA" id="ARBA00004496"/>
    </source>
</evidence>
<keyword evidence="9" id="KW-0233">DNA recombination</keyword>
<evidence type="ECO:0000313" key="14">
    <source>
        <dbReference type="EMBL" id="ENZ12440.1"/>
    </source>
</evidence>
<dbReference type="PANTHER" id="PTHR30349">
    <property type="entry name" value="PHAGE INTEGRASE-RELATED"/>
    <property type="match status" value="1"/>
</dbReference>
<dbReference type="Proteomes" id="UP000013085">
    <property type="component" value="Unassembled WGS sequence"/>
</dbReference>
<evidence type="ECO:0008006" key="16">
    <source>
        <dbReference type="Google" id="ProtNLM"/>
    </source>
</evidence>
<evidence type="ECO:0000256" key="4">
    <source>
        <dbReference type="ARBA" id="ARBA00022490"/>
    </source>
</evidence>
<dbReference type="InterPro" id="IPR004107">
    <property type="entry name" value="Integrase_SAM-like_N"/>
</dbReference>
<dbReference type="InterPro" id="IPR044068">
    <property type="entry name" value="CB"/>
</dbReference>
<gene>
    <name evidence="14" type="ORF">HMPREF1090_03566</name>
</gene>
<dbReference type="PROSITE" id="PS51898">
    <property type="entry name" value="TYR_RECOMBINASE"/>
    <property type="match status" value="1"/>
</dbReference>
<sequence length="340" mass="39091">MAEQVSMDDVVRRVMDNIVNVIEEQERLNQVKQILNMCLSKFQFFTEETALSNEIDRSVEYLNAYLLQMKLDGCTDGSINNYKCNLKNMMTYINKNVTEITYQDLKGYLAYGKLVRKWKDRTYNSKLISIRSFFSFLYTEDLLPENPAKKLKETKVEYKIGATLQPEQREMVRCACENEFELALCDMLYVTGVRVSELCGMDISDVDFQRKTAIVYGKGRKERQVYLNGQVALHLWRYLDGRNDDNPALFVSPNRPKSRISGQTVRNILQCIKARDAELEGVKVTPHVFRRTVGTDMINKGAPAEIVKEALGHVKIDTTLKCYAAISRETVQQAHARFVG</sequence>
<dbReference type="Pfam" id="PF00589">
    <property type="entry name" value="Phage_integrase"/>
    <property type="match status" value="1"/>
</dbReference>
<evidence type="ECO:0000259" key="13">
    <source>
        <dbReference type="PROSITE" id="PS51900"/>
    </source>
</evidence>
<evidence type="ECO:0000256" key="3">
    <source>
        <dbReference type="ARBA" id="ARBA00008857"/>
    </source>
</evidence>
<keyword evidence="10" id="KW-0131">Cell cycle</keyword>
<comment type="similarity">
    <text evidence="3">Belongs to the 'phage' integrase family.</text>
</comment>
<evidence type="ECO:0000256" key="7">
    <source>
        <dbReference type="ARBA" id="ARBA00022908"/>
    </source>
</evidence>
<dbReference type="PROSITE" id="PS51900">
    <property type="entry name" value="CB"/>
    <property type="match status" value="1"/>
</dbReference>
<proteinExistence type="inferred from homology"/>
<evidence type="ECO:0000259" key="12">
    <source>
        <dbReference type="PROSITE" id="PS51898"/>
    </source>
</evidence>
<dbReference type="GO" id="GO:0003677">
    <property type="term" value="F:DNA binding"/>
    <property type="evidence" value="ECO:0007669"/>
    <property type="project" value="UniProtKB-UniRule"/>
</dbReference>
<evidence type="ECO:0000256" key="11">
    <source>
        <dbReference type="PROSITE-ProRule" id="PRU01248"/>
    </source>
</evidence>
<evidence type="ECO:0000256" key="10">
    <source>
        <dbReference type="ARBA" id="ARBA00023306"/>
    </source>
</evidence>
<dbReference type="GO" id="GO:0006310">
    <property type="term" value="P:DNA recombination"/>
    <property type="evidence" value="ECO:0007669"/>
    <property type="project" value="UniProtKB-KW"/>
</dbReference>
<dbReference type="InterPro" id="IPR010998">
    <property type="entry name" value="Integrase_recombinase_N"/>
</dbReference>
<dbReference type="RefSeq" id="WP_002586465.1">
    <property type="nucleotide sequence ID" value="NZ_KB850979.1"/>
</dbReference>
<comment type="subcellular location">
    <subcellularLocation>
        <location evidence="2">Cytoplasm</location>
    </subcellularLocation>
</comment>
<keyword evidence="4" id="KW-0963">Cytoplasm</keyword>
<dbReference type="GO" id="GO:0005737">
    <property type="term" value="C:cytoplasm"/>
    <property type="evidence" value="ECO:0007669"/>
    <property type="project" value="UniProtKB-SubCell"/>
</dbReference>
<dbReference type="GO" id="GO:0007059">
    <property type="term" value="P:chromosome segregation"/>
    <property type="evidence" value="ECO:0007669"/>
    <property type="project" value="UniProtKB-KW"/>
</dbReference>
<dbReference type="Gene3D" id="1.10.150.130">
    <property type="match status" value="1"/>
</dbReference>
<keyword evidence="6" id="KW-0159">Chromosome partition</keyword>
<evidence type="ECO:0000313" key="15">
    <source>
        <dbReference type="Proteomes" id="UP000013085"/>
    </source>
</evidence>
<reference evidence="14 15" key="1">
    <citation type="submission" date="2013-01" db="EMBL/GenBank/DDBJ databases">
        <title>The Genome Sequence of Clostridium clostridioforme 90A8.</title>
        <authorList>
            <consortium name="The Broad Institute Genome Sequencing Platform"/>
            <person name="Earl A."/>
            <person name="Ward D."/>
            <person name="Feldgarden M."/>
            <person name="Gevers D."/>
            <person name="Courvalin P."/>
            <person name="Lambert T."/>
            <person name="Walker B."/>
            <person name="Young S.K."/>
            <person name="Zeng Q."/>
            <person name="Gargeya S."/>
            <person name="Fitzgerald M."/>
            <person name="Haas B."/>
            <person name="Abouelleil A."/>
            <person name="Alvarado L."/>
            <person name="Arachchi H.M."/>
            <person name="Berlin A.M."/>
            <person name="Chapman S.B."/>
            <person name="Dewar J."/>
            <person name="Goldberg J."/>
            <person name="Griggs A."/>
            <person name="Gujja S."/>
            <person name="Hansen M."/>
            <person name="Howarth C."/>
            <person name="Imamovic A."/>
            <person name="Larimer J."/>
            <person name="McCowan C."/>
            <person name="Murphy C."/>
            <person name="Neiman D."/>
            <person name="Pearson M."/>
            <person name="Priest M."/>
            <person name="Roberts A."/>
            <person name="Saif S."/>
            <person name="Shea T."/>
            <person name="Sisk P."/>
            <person name="Sykes S."/>
            <person name="Wortman J."/>
            <person name="Nusbaum C."/>
            <person name="Birren B."/>
        </authorList>
    </citation>
    <scope>NUCLEOTIDE SEQUENCE [LARGE SCALE GENOMIC DNA]</scope>
    <source>
        <strain evidence="14 15">90A8</strain>
    </source>
</reference>
<name>A0A0E2HLC6_9FIRM</name>
<dbReference type="HOGENOM" id="CLU_027562_9_2_9"/>
<organism evidence="14 15">
    <name type="scientific">[Clostridium] clostridioforme 90A8</name>
    <dbReference type="NCBI Taxonomy" id="999408"/>
    <lineage>
        <taxon>Bacteria</taxon>
        <taxon>Bacillati</taxon>
        <taxon>Bacillota</taxon>
        <taxon>Clostridia</taxon>
        <taxon>Lachnospirales</taxon>
        <taxon>Lachnospiraceae</taxon>
        <taxon>Enterocloster</taxon>
    </lineage>
</organism>